<dbReference type="AlphaFoldDB" id="A0A4R2HZ02"/>
<protein>
    <submittedName>
        <fullName evidence="2">Nucleotidyltransferase-like protein</fullName>
    </submittedName>
</protein>
<reference evidence="2 3" key="1">
    <citation type="journal article" date="2015" name="Stand. Genomic Sci.">
        <title>Genomic Encyclopedia of Bacterial and Archaeal Type Strains, Phase III: the genomes of soil and plant-associated and newly described type strains.</title>
        <authorList>
            <person name="Whitman W.B."/>
            <person name="Woyke T."/>
            <person name="Klenk H.P."/>
            <person name="Zhou Y."/>
            <person name="Lilburn T.G."/>
            <person name="Beck B.J."/>
            <person name="De Vos P."/>
            <person name="Vandamme P."/>
            <person name="Eisen J.A."/>
            <person name="Garrity G."/>
            <person name="Hugenholtz P."/>
            <person name="Kyrpides N.C."/>
        </authorList>
    </citation>
    <scope>NUCLEOTIDE SEQUENCE [LARGE SCALE GENOMIC DNA]</scope>
    <source>
        <strain evidence="2 3">A3</strain>
    </source>
</reference>
<dbReference type="SUPFAM" id="SSF81301">
    <property type="entry name" value="Nucleotidyltransferase"/>
    <property type="match status" value="1"/>
</dbReference>
<evidence type="ECO:0000313" key="3">
    <source>
        <dbReference type="Proteomes" id="UP000294862"/>
    </source>
</evidence>
<organism evidence="2 3">
    <name type="scientific">Dokdonella fugitiva</name>
    <dbReference type="NCBI Taxonomy" id="328517"/>
    <lineage>
        <taxon>Bacteria</taxon>
        <taxon>Pseudomonadati</taxon>
        <taxon>Pseudomonadota</taxon>
        <taxon>Gammaproteobacteria</taxon>
        <taxon>Lysobacterales</taxon>
        <taxon>Rhodanobacteraceae</taxon>
        <taxon>Dokdonella</taxon>
    </lineage>
</organism>
<dbReference type="Pfam" id="PF18765">
    <property type="entry name" value="Polbeta"/>
    <property type="match status" value="1"/>
</dbReference>
<evidence type="ECO:0000259" key="1">
    <source>
        <dbReference type="Pfam" id="PF18765"/>
    </source>
</evidence>
<keyword evidence="3" id="KW-1185">Reference proteome</keyword>
<dbReference type="InterPro" id="IPR036388">
    <property type="entry name" value="WH-like_DNA-bd_sf"/>
</dbReference>
<evidence type="ECO:0000313" key="2">
    <source>
        <dbReference type="EMBL" id="TCO36891.1"/>
    </source>
</evidence>
<dbReference type="CDD" id="cd05403">
    <property type="entry name" value="NT_KNTase_like"/>
    <property type="match status" value="1"/>
</dbReference>
<dbReference type="InterPro" id="IPR041633">
    <property type="entry name" value="Polbeta"/>
</dbReference>
<dbReference type="SUPFAM" id="SSF46785">
    <property type="entry name" value="Winged helix' DNA-binding domain"/>
    <property type="match status" value="1"/>
</dbReference>
<dbReference type="Gene3D" id="3.30.460.10">
    <property type="entry name" value="Beta Polymerase, domain 2"/>
    <property type="match status" value="1"/>
</dbReference>
<gene>
    <name evidence="2" type="ORF">EV148_11167</name>
</gene>
<accession>A0A4R2HZ02</accession>
<dbReference type="InterPro" id="IPR043519">
    <property type="entry name" value="NT_sf"/>
</dbReference>
<name>A0A4R2HZ02_9GAMM</name>
<dbReference type="Proteomes" id="UP000294862">
    <property type="component" value="Unassembled WGS sequence"/>
</dbReference>
<dbReference type="Gene3D" id="1.10.10.10">
    <property type="entry name" value="Winged helix-like DNA-binding domain superfamily/Winged helix DNA-binding domain"/>
    <property type="match status" value="1"/>
</dbReference>
<sequence>MPILGTTVPNMGIASSRAAPIKTETSLASALFTQTQQRVLGSLFGQPQRRYTVSELIALTGAGSGAVQRELAKLTDSGLLTVQPVGHQKHYQANSAAPIYGELVAIMRKTVAIAEPLRDALAPLAPRIDAAFVYGSVAKGSDHAGSDIDVMIVSDTLAYAEVMLALHPLIERIGRDINPTLYSRADLQRRLRERNAFTLRVLEQPTIWLMGDKDVLRA</sequence>
<dbReference type="EMBL" id="SLWQ01000011">
    <property type="protein sequence ID" value="TCO36891.1"/>
    <property type="molecule type" value="Genomic_DNA"/>
</dbReference>
<feature type="domain" description="Polymerase beta nucleotidyltransferase" evidence="1">
    <location>
        <begin position="126"/>
        <end position="173"/>
    </location>
</feature>
<comment type="caution">
    <text evidence="2">The sequence shown here is derived from an EMBL/GenBank/DDBJ whole genome shotgun (WGS) entry which is preliminary data.</text>
</comment>
<dbReference type="GO" id="GO:0016740">
    <property type="term" value="F:transferase activity"/>
    <property type="evidence" value="ECO:0007669"/>
    <property type="project" value="UniProtKB-KW"/>
</dbReference>
<dbReference type="InterPro" id="IPR036390">
    <property type="entry name" value="WH_DNA-bd_sf"/>
</dbReference>
<keyword evidence="2" id="KW-0808">Transferase</keyword>
<proteinExistence type="predicted"/>